<evidence type="ECO:0000313" key="1">
    <source>
        <dbReference type="EMBL" id="TMR33247.1"/>
    </source>
</evidence>
<organism evidence="1 2">
    <name type="scientific">Actinomadura geliboluensis</name>
    <dbReference type="NCBI Taxonomy" id="882440"/>
    <lineage>
        <taxon>Bacteria</taxon>
        <taxon>Bacillati</taxon>
        <taxon>Actinomycetota</taxon>
        <taxon>Actinomycetes</taxon>
        <taxon>Streptosporangiales</taxon>
        <taxon>Thermomonosporaceae</taxon>
        <taxon>Actinomadura</taxon>
    </lineage>
</organism>
<dbReference type="Proteomes" id="UP000305238">
    <property type="component" value="Unassembled WGS sequence"/>
</dbReference>
<protein>
    <submittedName>
        <fullName evidence="1">TetR family transcriptional regulator</fullName>
    </submittedName>
</protein>
<feature type="non-terminal residue" evidence="1">
    <location>
        <position position="1"/>
    </location>
</feature>
<comment type="caution">
    <text evidence="1">The sequence shown here is derived from an EMBL/GenBank/DDBJ whole genome shotgun (WGS) entry which is preliminary data.</text>
</comment>
<dbReference type="AlphaFoldDB" id="A0A5S4GJZ1"/>
<reference evidence="1 2" key="1">
    <citation type="submission" date="2019-05" db="EMBL/GenBank/DDBJ databases">
        <title>Draft genome sequence of Actinomadura geliboluensis A8036.</title>
        <authorList>
            <person name="Saricaoglu S."/>
            <person name="Isik K."/>
        </authorList>
    </citation>
    <scope>NUCLEOTIDE SEQUENCE [LARGE SCALE GENOMIC DNA]</scope>
    <source>
        <strain evidence="1 2">A8036</strain>
    </source>
</reference>
<proteinExistence type="predicted"/>
<keyword evidence="2" id="KW-1185">Reference proteome</keyword>
<accession>A0A5S4GJZ1</accession>
<gene>
    <name evidence="1" type="ORF">ETD96_27760</name>
</gene>
<evidence type="ECO:0000313" key="2">
    <source>
        <dbReference type="Proteomes" id="UP000305238"/>
    </source>
</evidence>
<sequence length="53" mass="5750">AAQLGAVHRFLFQETLRRTLTGESNDEIAAALAKTGRTAFDLLSPSLSDYAVR</sequence>
<name>A0A5S4GJZ1_9ACTN</name>
<dbReference type="EMBL" id="VCKZ01000239">
    <property type="protein sequence ID" value="TMR33247.1"/>
    <property type="molecule type" value="Genomic_DNA"/>
</dbReference>